<protein>
    <recommendedName>
        <fullName evidence="5">Secreted protein</fullName>
    </recommendedName>
</protein>
<proteinExistence type="predicted"/>
<feature type="chain" id="PRO_5043316685" description="Secreted protein" evidence="2">
    <location>
        <begin position="34"/>
        <end position="113"/>
    </location>
</feature>
<organism evidence="3 4">
    <name type="scientific">Aristolochia fimbriata</name>
    <name type="common">White veined hardy Dutchman's pipe vine</name>
    <dbReference type="NCBI Taxonomy" id="158543"/>
    <lineage>
        <taxon>Eukaryota</taxon>
        <taxon>Viridiplantae</taxon>
        <taxon>Streptophyta</taxon>
        <taxon>Embryophyta</taxon>
        <taxon>Tracheophyta</taxon>
        <taxon>Spermatophyta</taxon>
        <taxon>Magnoliopsida</taxon>
        <taxon>Magnoliidae</taxon>
        <taxon>Piperales</taxon>
        <taxon>Aristolochiaceae</taxon>
        <taxon>Aristolochia</taxon>
    </lineage>
</organism>
<name>A0AAV7EU79_ARIFI</name>
<accession>A0AAV7EU79</accession>
<sequence length="113" mass="11432">MLLMALIKPHQFVLLALAAAILVVASPASLASAAREFDDDSGSTIDFADHKAWVLEGSNDPNLPSLAPIVPVPAPEKGDGGYIIPAPAPAGGTLGASDATNDDYSGGSGTPWH</sequence>
<reference evidence="3 4" key="1">
    <citation type="submission" date="2021-07" db="EMBL/GenBank/DDBJ databases">
        <title>The Aristolochia fimbriata genome: insights into angiosperm evolution, floral development and chemical biosynthesis.</title>
        <authorList>
            <person name="Jiao Y."/>
        </authorList>
    </citation>
    <scope>NUCLEOTIDE SEQUENCE [LARGE SCALE GENOMIC DNA]</scope>
    <source>
        <strain evidence="3">IBCAS-2021</strain>
        <tissue evidence="3">Leaf</tissue>
    </source>
</reference>
<comment type="caution">
    <text evidence="3">The sequence shown here is derived from an EMBL/GenBank/DDBJ whole genome shotgun (WGS) entry which is preliminary data.</text>
</comment>
<keyword evidence="2" id="KW-0732">Signal</keyword>
<evidence type="ECO:0000313" key="3">
    <source>
        <dbReference type="EMBL" id="KAG9452089.1"/>
    </source>
</evidence>
<dbReference type="AlphaFoldDB" id="A0AAV7EU79"/>
<dbReference type="Proteomes" id="UP000825729">
    <property type="component" value="Unassembled WGS sequence"/>
</dbReference>
<feature type="signal peptide" evidence="2">
    <location>
        <begin position="1"/>
        <end position="33"/>
    </location>
</feature>
<gene>
    <name evidence="3" type="ORF">H6P81_004993</name>
</gene>
<evidence type="ECO:0000256" key="1">
    <source>
        <dbReference type="SAM" id="MobiDB-lite"/>
    </source>
</evidence>
<keyword evidence="4" id="KW-1185">Reference proteome</keyword>
<feature type="region of interest" description="Disordered" evidence="1">
    <location>
        <begin position="93"/>
        <end position="113"/>
    </location>
</feature>
<evidence type="ECO:0008006" key="5">
    <source>
        <dbReference type="Google" id="ProtNLM"/>
    </source>
</evidence>
<evidence type="ECO:0000256" key="2">
    <source>
        <dbReference type="SAM" id="SignalP"/>
    </source>
</evidence>
<dbReference type="EMBL" id="JAINDJ010000003">
    <property type="protein sequence ID" value="KAG9452089.1"/>
    <property type="molecule type" value="Genomic_DNA"/>
</dbReference>
<evidence type="ECO:0000313" key="4">
    <source>
        <dbReference type="Proteomes" id="UP000825729"/>
    </source>
</evidence>